<protein>
    <recommendedName>
        <fullName evidence="3">DUF1642 domain-containing protein</fullName>
    </recommendedName>
</protein>
<dbReference type="InterPro" id="IPR020994">
    <property type="entry name" value="Uncharacterised_Ca-bd_CcbP"/>
</dbReference>
<organism evidence="1 2">
    <name type="scientific">Carboxylicivirga marina</name>
    <dbReference type="NCBI Taxonomy" id="2800988"/>
    <lineage>
        <taxon>Bacteria</taxon>
        <taxon>Pseudomonadati</taxon>
        <taxon>Bacteroidota</taxon>
        <taxon>Bacteroidia</taxon>
        <taxon>Marinilabiliales</taxon>
        <taxon>Marinilabiliaceae</taxon>
        <taxon>Carboxylicivirga</taxon>
    </lineage>
</organism>
<evidence type="ECO:0000313" key="1">
    <source>
        <dbReference type="EMBL" id="MBK3519175.1"/>
    </source>
</evidence>
<dbReference type="Pfam" id="PF11535">
    <property type="entry name" value="Calci_bind_CcbP"/>
    <property type="match status" value="1"/>
</dbReference>
<reference evidence="1 2" key="1">
    <citation type="submission" date="2021-01" db="EMBL/GenBank/DDBJ databases">
        <title>Carboxyliciviraga sp.nov., isolated from coastal sediments.</title>
        <authorList>
            <person name="Lu D."/>
            <person name="Zhang T."/>
        </authorList>
    </citation>
    <scope>NUCLEOTIDE SEQUENCE [LARGE SCALE GENOMIC DNA]</scope>
    <source>
        <strain evidence="1 2">N1Y132</strain>
    </source>
</reference>
<comment type="caution">
    <text evidence="1">The sequence shown here is derived from an EMBL/GenBank/DDBJ whole genome shotgun (WGS) entry which is preliminary data.</text>
</comment>
<dbReference type="Proteomes" id="UP000605676">
    <property type="component" value="Unassembled WGS sequence"/>
</dbReference>
<dbReference type="RefSeq" id="WP_200466395.1">
    <property type="nucleotide sequence ID" value="NZ_JAENRR010000056.1"/>
</dbReference>
<evidence type="ECO:0008006" key="3">
    <source>
        <dbReference type="Google" id="ProtNLM"/>
    </source>
</evidence>
<accession>A0ABS1HNB3</accession>
<dbReference type="EMBL" id="JAENRR010000056">
    <property type="protein sequence ID" value="MBK3519175.1"/>
    <property type="molecule type" value="Genomic_DNA"/>
</dbReference>
<name>A0ABS1HNB3_9BACT</name>
<keyword evidence="2" id="KW-1185">Reference proteome</keyword>
<proteinExistence type="predicted"/>
<gene>
    <name evidence="1" type="ORF">JIV24_17635</name>
</gene>
<evidence type="ECO:0000313" key="2">
    <source>
        <dbReference type="Proteomes" id="UP000605676"/>
    </source>
</evidence>
<sequence length="179" mass="21036">MITIEWDSLTLKQIPSYYIEQSESEGLDWKNMTLYESELEKTKPRDSEENVKQIQDKLLDKYHWASLGDEGVRISKVLENVNPRDEMKCLQKWVEYLDRRLTFPINAIVSDSESNWLIKRGDKVLIKSLPHIVDMYGIIASVRLRGEKYEFPLCDLEAIDKTKADSQLIGDYRTWFANK</sequence>